<dbReference type="GO" id="GO:0016514">
    <property type="term" value="C:SWI/SNF complex"/>
    <property type="evidence" value="ECO:0007669"/>
    <property type="project" value="Ensembl"/>
</dbReference>
<dbReference type="InParanoid" id="H9GCY8"/>
<organism evidence="3 4">
    <name type="scientific">Anolis carolinensis</name>
    <name type="common">Green anole</name>
    <name type="synonym">American chameleon</name>
    <dbReference type="NCBI Taxonomy" id="28377"/>
    <lineage>
        <taxon>Eukaryota</taxon>
        <taxon>Metazoa</taxon>
        <taxon>Chordata</taxon>
        <taxon>Craniata</taxon>
        <taxon>Vertebrata</taxon>
        <taxon>Euteleostomi</taxon>
        <taxon>Lepidosauria</taxon>
        <taxon>Squamata</taxon>
        <taxon>Bifurcata</taxon>
        <taxon>Unidentata</taxon>
        <taxon>Episquamata</taxon>
        <taxon>Toxicofera</taxon>
        <taxon>Iguania</taxon>
        <taxon>Dactyloidae</taxon>
        <taxon>Anolis</taxon>
    </lineage>
</organism>
<dbReference type="PANTHER" id="PTHR12767:SF10">
    <property type="entry name" value="B-CELL CLL_LYMPHOMA 7 PROTEIN FAMILY MEMBER C"/>
    <property type="match status" value="1"/>
</dbReference>
<dbReference type="eggNOG" id="KOG4095">
    <property type="taxonomic scope" value="Eukaryota"/>
</dbReference>
<dbReference type="OrthoDB" id="5989898at2759"/>
<dbReference type="AlphaFoldDB" id="H9GCY8"/>
<reference evidence="3" key="3">
    <citation type="submission" date="2025-09" db="UniProtKB">
        <authorList>
            <consortium name="Ensembl"/>
        </authorList>
    </citation>
    <scope>IDENTIFICATION</scope>
</reference>
<evidence type="ECO:0000256" key="2">
    <source>
        <dbReference type="SAM" id="MobiDB-lite"/>
    </source>
</evidence>
<dbReference type="CTD" id="9274"/>
<dbReference type="KEGG" id="acs:100554239"/>
<comment type="similarity">
    <text evidence="1">Belongs to the BCL7 family.</text>
</comment>
<feature type="compositionally biased region" description="Polar residues" evidence="2">
    <location>
        <begin position="113"/>
        <end position="127"/>
    </location>
</feature>
<keyword evidence="4" id="KW-1185">Reference proteome</keyword>
<dbReference type="Pfam" id="PF04714">
    <property type="entry name" value="BCL_N"/>
    <property type="match status" value="1"/>
</dbReference>
<evidence type="ECO:0000313" key="4">
    <source>
        <dbReference type="Proteomes" id="UP000001646"/>
    </source>
</evidence>
<sequence>MSGRAVRAETRSRAKDDIKKVMAAIEHVRRWEKRWVTVGDTSLRIYKWVPIVDPRDEEKRRLAGSNEQQRAKERRSQGLSSRSNPALLMLDLNDENSNQSSISETSLLKGGDTSPSPTPDRSQTVTPTPLGELKTEDSQPPLLGQEGDSSGLLLEGTDEPPMLTKEEPDQKTSDTPVKDAATPSEPAKTFAEPTSAAEEVPSLGAPPLKRIRTEGQDSESSQPSEA</sequence>
<evidence type="ECO:0000313" key="3">
    <source>
        <dbReference type="Ensembl" id="ENSACAP00000007552.3"/>
    </source>
</evidence>
<dbReference type="PANTHER" id="PTHR12767">
    <property type="entry name" value="BCL7 RELATED"/>
    <property type="match status" value="1"/>
</dbReference>
<feature type="region of interest" description="Disordered" evidence="2">
    <location>
        <begin position="59"/>
        <end position="226"/>
    </location>
</feature>
<reference evidence="3" key="2">
    <citation type="submission" date="2025-08" db="UniProtKB">
        <authorList>
            <consortium name="Ensembl"/>
        </authorList>
    </citation>
    <scope>IDENTIFICATION</scope>
</reference>
<accession>H9GCY8</accession>
<evidence type="ECO:0000256" key="1">
    <source>
        <dbReference type="ARBA" id="ARBA00010326"/>
    </source>
</evidence>
<feature type="compositionally biased region" description="Polar residues" evidence="2">
    <location>
        <begin position="95"/>
        <end position="106"/>
    </location>
</feature>
<dbReference type="Bgee" id="ENSACAG00000007705">
    <property type="expression patterns" value="Expressed in testis and 13 other cell types or tissues"/>
</dbReference>
<dbReference type="Proteomes" id="UP000001646">
    <property type="component" value="Unplaced"/>
</dbReference>
<dbReference type="GeneTree" id="ENSGT00390000002172"/>
<dbReference type="HOGENOM" id="CLU_110835_1_1_1"/>
<proteinExistence type="inferred from homology"/>
<gene>
    <name evidence="3" type="primary">BCL7C</name>
</gene>
<dbReference type="InterPro" id="IPR006804">
    <property type="entry name" value="BCL7"/>
</dbReference>
<name>H9GCY8_ANOCA</name>
<dbReference type="Ensembl" id="ENSACAT00000007713.4">
    <property type="protein sequence ID" value="ENSACAP00000007552.3"/>
    <property type="gene ID" value="ENSACAG00000007705.4"/>
</dbReference>
<dbReference type="GeneID" id="100554239"/>
<dbReference type="STRING" id="28377.ENSACAP00000007552"/>
<protein>
    <submittedName>
        <fullName evidence="3">BAF chromatin remodeling complex subunit BCL7C</fullName>
    </submittedName>
</protein>
<reference evidence="3" key="1">
    <citation type="submission" date="2009-12" db="EMBL/GenBank/DDBJ databases">
        <title>The Genome Sequence of Anolis carolinensis (Green Anole Lizard).</title>
        <authorList>
            <consortium name="The Genome Sequencing Platform"/>
            <person name="Di Palma F."/>
            <person name="Alfoldi J."/>
            <person name="Heiman D."/>
            <person name="Young S."/>
            <person name="Grabherr M."/>
            <person name="Johnson J."/>
            <person name="Lander E.S."/>
            <person name="Lindblad-Toh K."/>
        </authorList>
    </citation>
    <scope>NUCLEOTIDE SEQUENCE [LARGE SCALE GENOMIC DNA]</scope>
    <source>
        <strain evidence="3">JBL SC #1</strain>
    </source>
</reference>